<feature type="region of interest" description="Disordered" evidence="1">
    <location>
        <begin position="57"/>
        <end position="78"/>
    </location>
</feature>
<proteinExistence type="predicted"/>
<sequence length="142" mass="15564">MDSLPAADVEQGKKNCIEVCGQGKTTSADQVPRPGIAKCPFDEVALLHHGVLSSEGHHITEKKKVKTREEAAAEPLEESNQRMFGRRVQVVLKPEIIKLRSSEEELGGDESKATTSFDAEEGRSKPASCPSDDQVSTESFWR</sequence>
<dbReference type="WBParaSite" id="SBAD_0000853801-mRNA-1">
    <property type="protein sequence ID" value="SBAD_0000853801-mRNA-1"/>
    <property type="gene ID" value="SBAD_0000853801"/>
</dbReference>
<keyword evidence="3" id="KW-1185">Reference proteome</keyword>
<dbReference type="AlphaFoldDB" id="A0A183IX84"/>
<dbReference type="EMBL" id="UZAM01011395">
    <property type="protein sequence ID" value="VDP15962.1"/>
    <property type="molecule type" value="Genomic_DNA"/>
</dbReference>
<organism evidence="4">
    <name type="scientific">Soboliphyme baturini</name>
    <dbReference type="NCBI Taxonomy" id="241478"/>
    <lineage>
        <taxon>Eukaryota</taxon>
        <taxon>Metazoa</taxon>
        <taxon>Ecdysozoa</taxon>
        <taxon>Nematoda</taxon>
        <taxon>Enoplea</taxon>
        <taxon>Dorylaimia</taxon>
        <taxon>Dioctophymatida</taxon>
        <taxon>Dioctophymatoidea</taxon>
        <taxon>Soboliphymatidae</taxon>
        <taxon>Soboliphyme</taxon>
    </lineage>
</organism>
<name>A0A183IX84_9BILA</name>
<feature type="region of interest" description="Disordered" evidence="1">
    <location>
        <begin position="99"/>
        <end position="142"/>
    </location>
</feature>
<evidence type="ECO:0000256" key="1">
    <source>
        <dbReference type="SAM" id="MobiDB-lite"/>
    </source>
</evidence>
<dbReference type="Proteomes" id="UP000270296">
    <property type="component" value="Unassembled WGS sequence"/>
</dbReference>
<protein>
    <submittedName>
        <fullName evidence="4">Protein phosphatase 1 regulatory subunit 1B</fullName>
    </submittedName>
</protein>
<gene>
    <name evidence="2" type="ORF">SBAD_LOCUS8231</name>
</gene>
<feature type="compositionally biased region" description="Polar residues" evidence="1">
    <location>
        <begin position="131"/>
        <end position="142"/>
    </location>
</feature>
<accession>A0A183IX84</accession>
<reference evidence="2 3" key="2">
    <citation type="submission" date="2018-11" db="EMBL/GenBank/DDBJ databases">
        <authorList>
            <consortium name="Pathogen Informatics"/>
        </authorList>
    </citation>
    <scope>NUCLEOTIDE SEQUENCE [LARGE SCALE GENOMIC DNA]</scope>
</reference>
<evidence type="ECO:0000313" key="4">
    <source>
        <dbReference type="WBParaSite" id="SBAD_0000853801-mRNA-1"/>
    </source>
</evidence>
<reference evidence="4" key="1">
    <citation type="submission" date="2016-06" db="UniProtKB">
        <authorList>
            <consortium name="WormBaseParasite"/>
        </authorList>
    </citation>
    <scope>IDENTIFICATION</scope>
</reference>
<evidence type="ECO:0000313" key="3">
    <source>
        <dbReference type="Proteomes" id="UP000270296"/>
    </source>
</evidence>
<evidence type="ECO:0000313" key="2">
    <source>
        <dbReference type="EMBL" id="VDP15962.1"/>
    </source>
</evidence>